<dbReference type="RefSeq" id="WP_143158571.1">
    <property type="nucleotide sequence ID" value="NZ_FQYR01000003.1"/>
</dbReference>
<feature type="compositionally biased region" description="Polar residues" evidence="2">
    <location>
        <begin position="1"/>
        <end position="18"/>
    </location>
</feature>
<dbReference type="GO" id="GO:0015074">
    <property type="term" value="P:DNA integration"/>
    <property type="evidence" value="ECO:0007669"/>
    <property type="project" value="InterPro"/>
</dbReference>
<dbReference type="STRING" id="1123071.SAMN02745181_1178"/>
<dbReference type="GO" id="GO:0003677">
    <property type="term" value="F:DNA binding"/>
    <property type="evidence" value="ECO:0007669"/>
    <property type="project" value="InterPro"/>
</dbReference>
<keyword evidence="1" id="KW-0233">DNA recombination</keyword>
<evidence type="ECO:0000256" key="1">
    <source>
        <dbReference type="ARBA" id="ARBA00023172"/>
    </source>
</evidence>
<dbReference type="InParanoid" id="A0A1M6GI71"/>
<dbReference type="Proteomes" id="UP000184510">
    <property type="component" value="Unassembled WGS sequence"/>
</dbReference>
<accession>A0A1M6GI71</accession>
<proteinExistence type="predicted"/>
<feature type="domain" description="Tyr recombinase" evidence="3">
    <location>
        <begin position="252"/>
        <end position="440"/>
    </location>
</feature>
<dbReference type="PROSITE" id="PS51898">
    <property type="entry name" value="TYR_RECOMBINASE"/>
    <property type="match status" value="1"/>
</dbReference>
<gene>
    <name evidence="4" type="ORF">SAMN02745181_1178</name>
</gene>
<dbReference type="GO" id="GO:0006310">
    <property type="term" value="P:DNA recombination"/>
    <property type="evidence" value="ECO:0007669"/>
    <property type="project" value="UniProtKB-KW"/>
</dbReference>
<dbReference type="EMBL" id="FQYR01000003">
    <property type="protein sequence ID" value="SHJ09665.1"/>
    <property type="molecule type" value="Genomic_DNA"/>
</dbReference>
<dbReference type="InterPro" id="IPR002104">
    <property type="entry name" value="Integrase_catalytic"/>
</dbReference>
<dbReference type="SUPFAM" id="SSF56349">
    <property type="entry name" value="DNA breaking-rejoining enzymes"/>
    <property type="match status" value="1"/>
</dbReference>
<reference evidence="4 5" key="1">
    <citation type="submission" date="2016-11" db="EMBL/GenBank/DDBJ databases">
        <authorList>
            <person name="Jaros S."/>
            <person name="Januszkiewicz K."/>
            <person name="Wedrychowicz H."/>
        </authorList>
    </citation>
    <scope>NUCLEOTIDE SEQUENCE [LARGE SCALE GENOMIC DNA]</scope>
    <source>
        <strain evidence="4 5">DSM 18772</strain>
    </source>
</reference>
<dbReference type="OrthoDB" id="199998at2"/>
<dbReference type="InterPro" id="IPR011010">
    <property type="entry name" value="DNA_brk_join_enz"/>
</dbReference>
<dbReference type="Gene3D" id="1.10.443.10">
    <property type="entry name" value="Intergrase catalytic core"/>
    <property type="match status" value="1"/>
</dbReference>
<feature type="region of interest" description="Disordered" evidence="2">
    <location>
        <begin position="1"/>
        <end position="32"/>
    </location>
</feature>
<dbReference type="CDD" id="cd00397">
    <property type="entry name" value="DNA_BRE_C"/>
    <property type="match status" value="1"/>
</dbReference>
<evidence type="ECO:0000256" key="2">
    <source>
        <dbReference type="SAM" id="MobiDB-lite"/>
    </source>
</evidence>
<evidence type="ECO:0000313" key="5">
    <source>
        <dbReference type="Proteomes" id="UP000184510"/>
    </source>
</evidence>
<dbReference type="AlphaFoldDB" id="A0A1M6GI71"/>
<dbReference type="Pfam" id="PF00589">
    <property type="entry name" value="Phage_integrase"/>
    <property type="match status" value="1"/>
</dbReference>
<organism evidence="4 5">
    <name type="scientific">Rubritalea squalenifaciens DSM 18772</name>
    <dbReference type="NCBI Taxonomy" id="1123071"/>
    <lineage>
        <taxon>Bacteria</taxon>
        <taxon>Pseudomonadati</taxon>
        <taxon>Verrucomicrobiota</taxon>
        <taxon>Verrucomicrobiia</taxon>
        <taxon>Verrucomicrobiales</taxon>
        <taxon>Rubritaleaceae</taxon>
        <taxon>Rubritalea</taxon>
    </lineage>
</organism>
<evidence type="ECO:0000259" key="3">
    <source>
        <dbReference type="PROSITE" id="PS51898"/>
    </source>
</evidence>
<evidence type="ECO:0000313" key="4">
    <source>
        <dbReference type="EMBL" id="SHJ09665.1"/>
    </source>
</evidence>
<sequence>MQKIPHQTLQKWQANGKQISDPAPVRRPATQSKTSIAYWKEKIYKPKARGASCPNYSVRFSYKGRREYFSLESPDKELAARKARDIYQDIVDYGWLHALETHRPDLADKQTPDTSTKGKTVGDLIEHASRLSTARPETISTYVRAFRRIVSELEGLSIAKRFYGPAHKKWVASVDQVELSLITPERVSAWRADYISRHSQDASARKSAITTANSCIRNSKALFSRKLLPLLENLIELPTPLPFAELSQLNAGTTRYRSKIDARRILDLADRQLRTSHPNAYLILQLALRCGLRVSEIDHLLWSSIDLDSCTLHVQATAYHQPKSDDSEGAIDLSDSTVTLLAEYKKQSSGIFVIDSESAPTNNDTHRRYRCRKSLDHLRNWLRMQGVTAKKPIHELRKEVGSVIAAEHGIHAASLFLRHSNIQITSSYYVDKKKRIVPEF</sequence>
<name>A0A1M6GI71_9BACT</name>
<protein>
    <submittedName>
        <fullName evidence="4">Phage integrase family protein</fullName>
    </submittedName>
</protein>
<keyword evidence="5" id="KW-1185">Reference proteome</keyword>
<dbReference type="InterPro" id="IPR013762">
    <property type="entry name" value="Integrase-like_cat_sf"/>
</dbReference>